<dbReference type="EMBL" id="BLXT01002742">
    <property type="protein sequence ID" value="GFN97330.1"/>
    <property type="molecule type" value="Genomic_DNA"/>
</dbReference>
<keyword evidence="3" id="KW-1185">Reference proteome</keyword>
<gene>
    <name evidence="2" type="ORF">PoB_002383600</name>
</gene>
<evidence type="ECO:0000256" key="1">
    <source>
        <dbReference type="SAM" id="Phobius"/>
    </source>
</evidence>
<protein>
    <submittedName>
        <fullName evidence="2">Uncharacterized protein</fullName>
    </submittedName>
</protein>
<name>A0AAV3ZS70_9GAST</name>
<keyword evidence="1" id="KW-0812">Transmembrane</keyword>
<evidence type="ECO:0000313" key="2">
    <source>
        <dbReference type="EMBL" id="GFN97330.1"/>
    </source>
</evidence>
<sequence length="120" mass="13013">MYRRDERFARCSAKAKAMARTIIGVVFSGYTNTLVMLLAGVRLQSLTVQPLAGIFVGNEQFGCTYIAFHNKVISGFQALRRVRAPMAGLEPGTEGSLQISGQIRGLAIDAPVQIKADNKP</sequence>
<dbReference type="Proteomes" id="UP000735302">
    <property type="component" value="Unassembled WGS sequence"/>
</dbReference>
<accession>A0AAV3ZS70</accession>
<keyword evidence="1" id="KW-0472">Membrane</keyword>
<evidence type="ECO:0000313" key="3">
    <source>
        <dbReference type="Proteomes" id="UP000735302"/>
    </source>
</evidence>
<comment type="caution">
    <text evidence="2">The sequence shown here is derived from an EMBL/GenBank/DDBJ whole genome shotgun (WGS) entry which is preliminary data.</text>
</comment>
<organism evidence="2 3">
    <name type="scientific">Plakobranchus ocellatus</name>
    <dbReference type="NCBI Taxonomy" id="259542"/>
    <lineage>
        <taxon>Eukaryota</taxon>
        <taxon>Metazoa</taxon>
        <taxon>Spiralia</taxon>
        <taxon>Lophotrochozoa</taxon>
        <taxon>Mollusca</taxon>
        <taxon>Gastropoda</taxon>
        <taxon>Heterobranchia</taxon>
        <taxon>Euthyneura</taxon>
        <taxon>Panpulmonata</taxon>
        <taxon>Sacoglossa</taxon>
        <taxon>Placobranchoidea</taxon>
        <taxon>Plakobranchidae</taxon>
        <taxon>Plakobranchus</taxon>
    </lineage>
</organism>
<keyword evidence="1" id="KW-1133">Transmembrane helix</keyword>
<proteinExistence type="predicted"/>
<feature type="transmembrane region" description="Helical" evidence="1">
    <location>
        <begin position="21"/>
        <end position="41"/>
    </location>
</feature>
<reference evidence="2 3" key="1">
    <citation type="journal article" date="2021" name="Elife">
        <title>Chloroplast acquisition without the gene transfer in kleptoplastic sea slugs, Plakobranchus ocellatus.</title>
        <authorList>
            <person name="Maeda T."/>
            <person name="Takahashi S."/>
            <person name="Yoshida T."/>
            <person name="Shimamura S."/>
            <person name="Takaki Y."/>
            <person name="Nagai Y."/>
            <person name="Toyoda A."/>
            <person name="Suzuki Y."/>
            <person name="Arimoto A."/>
            <person name="Ishii H."/>
            <person name="Satoh N."/>
            <person name="Nishiyama T."/>
            <person name="Hasebe M."/>
            <person name="Maruyama T."/>
            <person name="Minagawa J."/>
            <person name="Obokata J."/>
            <person name="Shigenobu S."/>
        </authorList>
    </citation>
    <scope>NUCLEOTIDE SEQUENCE [LARGE SCALE GENOMIC DNA]</scope>
</reference>
<dbReference type="AlphaFoldDB" id="A0AAV3ZS70"/>